<organism evidence="3">
    <name type="scientific">Streptomyces sp. NBC_00003</name>
    <dbReference type="NCBI Taxonomy" id="2903608"/>
    <lineage>
        <taxon>Bacteria</taxon>
        <taxon>Bacillati</taxon>
        <taxon>Actinomycetota</taxon>
        <taxon>Actinomycetes</taxon>
        <taxon>Kitasatosporales</taxon>
        <taxon>Streptomycetaceae</taxon>
        <taxon>Streptomyces</taxon>
    </lineage>
</organism>
<dbReference type="InterPro" id="IPR036514">
    <property type="entry name" value="SGNH_hydro_sf"/>
</dbReference>
<sequence length="356" mass="38125">MELDVAHGRVGDWLDPGPFLRGVAWLDAEGRPVRADPDDAMRLPWDTGERAALPIGVRVEFTARGASAVEIRYRARVPGPDGELGELARTFALWEGDRLVRETAAELAEEGVATLQLPYEDGLFTVYPPESCSPVVLGVRAVGDTIAPAPRGPRWLVHGDSITEGWWSTRPAHAWPAVAGRALGLDTVNLGYAGAARGELPTAEQLARLPADVITLAFGTNCWSRIPFSATLMHETTLAFVRLVRRGHPDTPMLVLSPLLRPEAERAPNALGATLAELRAAMENATRDLIAAGDGHLQLLPGQGLLTPDHLADGLHPNDEGHALLGSAVARALAPHMPEPPRKESRGLRDVPGSSD</sequence>
<evidence type="ECO:0000313" key="3">
    <source>
        <dbReference type="EMBL" id="WTW65208.1"/>
    </source>
</evidence>
<proteinExistence type="predicted"/>
<feature type="region of interest" description="Disordered" evidence="1">
    <location>
        <begin position="335"/>
        <end position="356"/>
    </location>
</feature>
<dbReference type="InterPro" id="IPR051532">
    <property type="entry name" value="Ester_Hydrolysis_Enzymes"/>
</dbReference>
<name>A0AAU2VCJ5_9ACTN</name>
<feature type="compositionally biased region" description="Basic and acidic residues" evidence="1">
    <location>
        <begin position="339"/>
        <end position="349"/>
    </location>
</feature>
<dbReference type="Pfam" id="PF13472">
    <property type="entry name" value="Lipase_GDSL_2"/>
    <property type="match status" value="1"/>
</dbReference>
<dbReference type="AlphaFoldDB" id="A0AAU2VCJ5"/>
<evidence type="ECO:0000259" key="2">
    <source>
        <dbReference type="Pfam" id="PF13472"/>
    </source>
</evidence>
<reference evidence="3" key="1">
    <citation type="submission" date="2022-10" db="EMBL/GenBank/DDBJ databases">
        <title>The complete genomes of actinobacterial strains from the NBC collection.</title>
        <authorList>
            <person name="Joergensen T.S."/>
            <person name="Alvarez Arevalo M."/>
            <person name="Sterndorff E.B."/>
            <person name="Faurdal D."/>
            <person name="Vuksanovic O."/>
            <person name="Mourched A.-S."/>
            <person name="Charusanti P."/>
            <person name="Shaw S."/>
            <person name="Blin K."/>
            <person name="Weber T."/>
        </authorList>
    </citation>
    <scope>NUCLEOTIDE SEQUENCE</scope>
    <source>
        <strain evidence="3">NBC_00003</strain>
    </source>
</reference>
<accession>A0AAU2VCJ5</accession>
<protein>
    <submittedName>
        <fullName evidence="3">GDSL-type esterase/lipase family protein</fullName>
    </submittedName>
</protein>
<dbReference type="PANTHER" id="PTHR30383">
    <property type="entry name" value="THIOESTERASE 1/PROTEASE 1/LYSOPHOSPHOLIPASE L1"/>
    <property type="match status" value="1"/>
</dbReference>
<evidence type="ECO:0000256" key="1">
    <source>
        <dbReference type="SAM" id="MobiDB-lite"/>
    </source>
</evidence>
<dbReference type="Gene3D" id="3.40.50.1110">
    <property type="entry name" value="SGNH hydrolase"/>
    <property type="match status" value="1"/>
</dbReference>
<dbReference type="EMBL" id="CP108318">
    <property type="protein sequence ID" value="WTW65208.1"/>
    <property type="molecule type" value="Genomic_DNA"/>
</dbReference>
<dbReference type="PANTHER" id="PTHR30383:SF29">
    <property type="entry name" value="SGNH HYDROLASE-TYPE ESTERASE DOMAIN-CONTAINING PROTEIN"/>
    <property type="match status" value="1"/>
</dbReference>
<dbReference type="InterPro" id="IPR013830">
    <property type="entry name" value="SGNH_hydro"/>
</dbReference>
<dbReference type="SUPFAM" id="SSF52266">
    <property type="entry name" value="SGNH hydrolase"/>
    <property type="match status" value="1"/>
</dbReference>
<gene>
    <name evidence="3" type="ORF">OG549_33695</name>
</gene>
<feature type="domain" description="SGNH hydrolase-type esterase" evidence="2">
    <location>
        <begin position="158"/>
        <end position="324"/>
    </location>
</feature>